<dbReference type="PROSITE" id="PS51257">
    <property type="entry name" value="PROKAR_LIPOPROTEIN"/>
    <property type="match status" value="1"/>
</dbReference>
<evidence type="ECO:0000313" key="2">
    <source>
        <dbReference type="EMBL" id="AEI50458.1"/>
    </source>
</evidence>
<gene>
    <name evidence="2" type="ordered locus">Runsl_4111</name>
</gene>
<keyword evidence="3" id="KW-1185">Reference proteome</keyword>
<evidence type="ECO:0000313" key="3">
    <source>
        <dbReference type="Proteomes" id="UP000000493"/>
    </source>
</evidence>
<dbReference type="Proteomes" id="UP000000493">
    <property type="component" value="Chromosome"/>
</dbReference>
<sequence length="153" mass="16429">MKKIFIVIILTTFVLACHKDQDGNVDPQKALLSANQKQSAARLSADEARVAASLGGIIPFKEAKSRMEAYQKTSPDEIKGVAFGKDIIEKLMDKKGVVGLRFYFTKGKDGKTSLVFVGINKDGKDVTTTSNARSSDEEGVGGDPAPCPGFCNE</sequence>
<evidence type="ECO:0000256" key="1">
    <source>
        <dbReference type="SAM" id="MobiDB-lite"/>
    </source>
</evidence>
<dbReference type="EMBL" id="CP002859">
    <property type="protein sequence ID" value="AEI50458.1"/>
    <property type="molecule type" value="Genomic_DNA"/>
</dbReference>
<proteinExistence type="predicted"/>
<protein>
    <submittedName>
        <fullName evidence="2">Uncharacterized protein</fullName>
    </submittedName>
</protein>
<feature type="region of interest" description="Disordered" evidence="1">
    <location>
        <begin position="126"/>
        <end position="153"/>
    </location>
</feature>
<name>A0A7U4E7M3_RUNSL</name>
<accession>A0A7U4E7M3</accession>
<reference evidence="2 3" key="2">
    <citation type="journal article" date="2012" name="Stand. Genomic Sci.">
        <title>Complete genome sequence of the aquatic bacterium Runella slithyformis type strain (LSU 4(T)).</title>
        <authorList>
            <person name="Copeland A."/>
            <person name="Zhang X."/>
            <person name="Misra M."/>
            <person name="Lapidus A."/>
            <person name="Nolan M."/>
            <person name="Lucas S."/>
            <person name="Deshpande S."/>
            <person name="Cheng J.F."/>
            <person name="Tapia R."/>
            <person name="Goodwin L.A."/>
            <person name="Pitluck S."/>
            <person name="Liolios K."/>
            <person name="Pagani I."/>
            <person name="Ivanova N."/>
            <person name="Mikhailova N."/>
            <person name="Pati A."/>
            <person name="Chen A."/>
            <person name="Palaniappan K."/>
            <person name="Land M."/>
            <person name="Hauser L."/>
            <person name="Pan C."/>
            <person name="Jeffries C.D."/>
            <person name="Detter J.C."/>
            <person name="Brambilla E.M."/>
            <person name="Rohde M."/>
            <person name="Djao O.D."/>
            <person name="Goker M."/>
            <person name="Sikorski J."/>
            <person name="Tindall B.J."/>
            <person name="Woyke T."/>
            <person name="Bristow J."/>
            <person name="Eisen J.A."/>
            <person name="Markowitz V."/>
            <person name="Hugenholtz P."/>
            <person name="Kyrpides N.C."/>
            <person name="Klenk H.P."/>
            <person name="Mavromatis K."/>
        </authorList>
    </citation>
    <scope>NUCLEOTIDE SEQUENCE [LARGE SCALE GENOMIC DNA]</scope>
    <source>
        <strain evidence="3">ATCC 29530 / DSM 19594 / LMG 11500 / NCIMB 11436 / LSU 4</strain>
    </source>
</reference>
<dbReference type="KEGG" id="rsi:Runsl_4111"/>
<organism evidence="2 3">
    <name type="scientific">Runella slithyformis (strain ATCC 29530 / DSM 19594 / LMG 11500 / NCIMB 11436 / LSU 4)</name>
    <dbReference type="NCBI Taxonomy" id="761193"/>
    <lineage>
        <taxon>Bacteria</taxon>
        <taxon>Pseudomonadati</taxon>
        <taxon>Bacteroidota</taxon>
        <taxon>Cytophagia</taxon>
        <taxon>Cytophagales</taxon>
        <taxon>Spirosomataceae</taxon>
        <taxon>Runella</taxon>
    </lineage>
</organism>
<dbReference type="RefSeq" id="WP_013929756.1">
    <property type="nucleotide sequence ID" value="NC_015703.1"/>
</dbReference>
<reference evidence="3" key="1">
    <citation type="submission" date="2011-06" db="EMBL/GenBank/DDBJ databases">
        <title>The complete genome of chromosome of Runella slithyformis DSM 19594.</title>
        <authorList>
            <consortium name="US DOE Joint Genome Institute (JGI-PGF)"/>
            <person name="Lucas S."/>
            <person name="Han J."/>
            <person name="Lapidus A."/>
            <person name="Bruce D."/>
            <person name="Goodwin L."/>
            <person name="Pitluck S."/>
            <person name="Peters L."/>
            <person name="Kyrpides N."/>
            <person name="Mavromatis K."/>
            <person name="Ivanova N."/>
            <person name="Ovchinnikova G."/>
            <person name="Zhang X."/>
            <person name="Misra M."/>
            <person name="Detter J.C."/>
            <person name="Tapia R."/>
            <person name="Han C."/>
            <person name="Land M."/>
            <person name="Hauser L."/>
            <person name="Markowitz V."/>
            <person name="Cheng J.-F."/>
            <person name="Hugenholtz P."/>
            <person name="Woyke T."/>
            <person name="Wu D."/>
            <person name="Tindall B."/>
            <person name="Faehrich R."/>
            <person name="Brambilla E."/>
            <person name="Klenk H.-P."/>
            <person name="Eisen J.A."/>
        </authorList>
    </citation>
    <scope>NUCLEOTIDE SEQUENCE [LARGE SCALE GENOMIC DNA]</scope>
    <source>
        <strain evidence="3">ATCC 29530 / DSM 19594 / LMG 11500 / NCIMB 11436 / LSU 4</strain>
    </source>
</reference>
<dbReference type="AlphaFoldDB" id="A0A7U4E7M3"/>